<dbReference type="EMBL" id="CP051167">
    <property type="protein sequence ID" value="QIZ69954.1"/>
    <property type="molecule type" value="Genomic_DNA"/>
</dbReference>
<evidence type="ECO:0000313" key="2">
    <source>
        <dbReference type="EMBL" id="QIZ69954.1"/>
    </source>
</evidence>
<proteinExistence type="predicted"/>
<feature type="transmembrane region" description="Helical" evidence="1">
    <location>
        <begin position="27"/>
        <end position="44"/>
    </location>
</feature>
<dbReference type="AlphaFoldDB" id="A0A6H1TTM4"/>
<keyword evidence="3" id="KW-1185">Reference proteome</keyword>
<name>A0A6H1TTM4_9CYAN</name>
<dbReference type="RefSeq" id="WP_168568111.1">
    <property type="nucleotide sequence ID" value="NZ_CP051167.1"/>
</dbReference>
<accession>A0A6H1TTM4</accession>
<dbReference type="KEGG" id="oxy:HCG48_04650"/>
<evidence type="ECO:0000313" key="3">
    <source>
        <dbReference type="Proteomes" id="UP000500857"/>
    </source>
</evidence>
<sequence length="161" mass="18041">MTSGDRAIADLSSDSPAMFFLKKLPRFSLALMLVTYFNLGWTLSESHSEWWIWVAISLLILSIAEALAAPWSLIRTFLVRWLRSDFRAFVTVMSGAFFAVVLLSWIEVSSQGLILVVAACIARLDLQTGLFRPWQDFLILAFVALVGLSLGGTVHYLLLDR</sequence>
<dbReference type="Proteomes" id="UP000500857">
    <property type="component" value="Chromosome"/>
</dbReference>
<protein>
    <submittedName>
        <fullName evidence="2">Uncharacterized protein</fullName>
    </submittedName>
</protein>
<feature type="transmembrane region" description="Helical" evidence="1">
    <location>
        <begin position="86"/>
        <end position="106"/>
    </location>
</feature>
<feature type="transmembrane region" description="Helical" evidence="1">
    <location>
        <begin position="50"/>
        <end position="74"/>
    </location>
</feature>
<keyword evidence="1" id="KW-1133">Transmembrane helix</keyword>
<organism evidence="2 3">
    <name type="scientific">Oxynema aestuarii AP17</name>
    <dbReference type="NCBI Taxonomy" id="2064643"/>
    <lineage>
        <taxon>Bacteria</taxon>
        <taxon>Bacillati</taxon>
        <taxon>Cyanobacteriota</taxon>
        <taxon>Cyanophyceae</taxon>
        <taxon>Oscillatoriophycideae</taxon>
        <taxon>Oscillatoriales</taxon>
        <taxon>Oscillatoriaceae</taxon>
        <taxon>Oxynema</taxon>
        <taxon>Oxynema aestuarii</taxon>
    </lineage>
</organism>
<gene>
    <name evidence="2" type="ORF">HCG48_04650</name>
</gene>
<feature type="transmembrane region" description="Helical" evidence="1">
    <location>
        <begin position="137"/>
        <end position="158"/>
    </location>
</feature>
<evidence type="ECO:0000256" key="1">
    <source>
        <dbReference type="SAM" id="Phobius"/>
    </source>
</evidence>
<keyword evidence="1" id="KW-0472">Membrane</keyword>
<reference evidence="2 3" key="1">
    <citation type="submission" date="2020-04" db="EMBL/GenBank/DDBJ databases">
        <authorList>
            <person name="Basu S."/>
            <person name="Maruthanayagam V."/>
            <person name="Chakraborty S."/>
            <person name="Pramanik A."/>
            <person name="Mukherjee J."/>
            <person name="Brink B."/>
        </authorList>
    </citation>
    <scope>NUCLEOTIDE SEQUENCE [LARGE SCALE GENOMIC DNA]</scope>
    <source>
        <strain evidence="2 3">AP17</strain>
    </source>
</reference>
<keyword evidence="1" id="KW-0812">Transmembrane</keyword>